<accession>A0A3B0VBS0</accession>
<gene>
    <name evidence="1" type="ORF">MNBD_BACTEROID06-1416</name>
</gene>
<organism evidence="1">
    <name type="scientific">hydrothermal vent metagenome</name>
    <dbReference type="NCBI Taxonomy" id="652676"/>
    <lineage>
        <taxon>unclassified sequences</taxon>
        <taxon>metagenomes</taxon>
        <taxon>ecological metagenomes</taxon>
    </lineage>
</organism>
<evidence type="ECO:0000313" key="1">
    <source>
        <dbReference type="EMBL" id="VAW29304.1"/>
    </source>
</evidence>
<proteinExistence type="predicted"/>
<dbReference type="AlphaFoldDB" id="A0A3B0VBS0"/>
<protein>
    <recommendedName>
        <fullName evidence="2">DNA primase</fullName>
    </recommendedName>
</protein>
<sequence length="246" mass="28669">MIKGREFHPILNSIFDGEIRGINETEQLQTNCPRCQELDGLSNPDGKYNLEINTEKRVFRCWKCDSPKFSGSLGRLIKIFGNTTDYALYKDYAAMFNDYDEVDDDKDFGFVELPPEFILFSDMDTKDDLHLEAYNYMVLQRQIEYPILLKFRIGFCFDGKYAGRIVIPSYDQHGDLNYFVSRSYRNQKPPYMNPKADKDVIIFNEGLINWDSLVFIVEGVFDMLTIYNSIPLLGKTLSNNLFLKLK</sequence>
<name>A0A3B0VBS0_9ZZZZ</name>
<reference evidence="1" key="1">
    <citation type="submission" date="2018-06" db="EMBL/GenBank/DDBJ databases">
        <authorList>
            <person name="Zhirakovskaya E."/>
        </authorList>
    </citation>
    <scope>NUCLEOTIDE SEQUENCE</scope>
</reference>
<dbReference type="SUPFAM" id="SSF56731">
    <property type="entry name" value="DNA primase core"/>
    <property type="match status" value="1"/>
</dbReference>
<evidence type="ECO:0008006" key="2">
    <source>
        <dbReference type="Google" id="ProtNLM"/>
    </source>
</evidence>
<dbReference type="EMBL" id="UOES01000545">
    <property type="protein sequence ID" value="VAW29304.1"/>
    <property type="molecule type" value="Genomic_DNA"/>
</dbReference>
<feature type="non-terminal residue" evidence="1">
    <location>
        <position position="246"/>
    </location>
</feature>